<sequence length="310" mass="36918">MVNNKPLVSVFMISYNQEKFIIEALTSVLNQKTNFEYKVYLSDDCSTDNTVKTVNDFLSNHPKKDNVIFISQPSNLGWMPNFIYTLQMCKDSGSKYIAMCEGDDFWTNENKLQKQIDLLENNTDVVLACHKYRELYNDGHTVDCPYFREDFFRGKNSFKFSQEDFMKFMRIQTMTIVFRSSALNLELRHQYKFYCDTHIKHHILDHGLGLYTDDFDAVYRIHGNNVFMSLNYRKKIKFTCDVYRDLIQNGFDDYKNLLNHSMRERIALEIENKKYNIFDKYYLKLLLQQYQDVKSFPLLLKNITKAIINI</sequence>
<dbReference type="EMBL" id="CP002455">
    <property type="protein sequence ID" value="ADX67334.1"/>
    <property type="molecule type" value="Genomic_DNA"/>
</dbReference>
<dbReference type="eggNOG" id="COG1216">
    <property type="taxonomic scope" value="Bacteria"/>
</dbReference>
<reference evidence="2 3" key="1">
    <citation type="journal article" date="2011" name="Stand. Genomic Sci.">
        <title>Complete genome sequence of Weeksella virosa type strain (9751).</title>
        <authorList>
            <person name="Lang E."/>
            <person name="Teshima H."/>
            <person name="Lucas S."/>
            <person name="Lapidus A."/>
            <person name="Hammon N."/>
            <person name="Deshpande S."/>
            <person name="Nolan M."/>
            <person name="Cheng J.F."/>
            <person name="Pitluck S."/>
            <person name="Liolios K."/>
            <person name="Pagani I."/>
            <person name="Mikhailova N."/>
            <person name="Ivanova N."/>
            <person name="Mavromatis K."/>
            <person name="Pati A."/>
            <person name="Tapia R."/>
            <person name="Han C."/>
            <person name="Goodwin L."/>
            <person name="Chen A."/>
            <person name="Palaniappan K."/>
            <person name="Land M."/>
            <person name="Hauser L."/>
            <person name="Chang Y.J."/>
            <person name="Jeffries C.D."/>
            <person name="Brambilla E.M."/>
            <person name="Kopitz M."/>
            <person name="Rohde M."/>
            <person name="Goker M."/>
            <person name="Tindall B.J."/>
            <person name="Detter J.C."/>
            <person name="Woyke T."/>
            <person name="Bristow J."/>
            <person name="Eisen J.A."/>
            <person name="Markowitz V."/>
            <person name="Hugenholtz P."/>
            <person name="Klenk H.P."/>
            <person name="Kyrpides N.C."/>
        </authorList>
    </citation>
    <scope>NUCLEOTIDE SEQUENCE [LARGE SCALE GENOMIC DNA]</scope>
    <source>
        <strain evidence="3">ATCC 43766 / DSM 16922 / JCM 21250 / NBRC 16016 / NCTC 11634 / CL345/78</strain>
    </source>
</reference>
<dbReference type="STRING" id="865938.Weevi_0615"/>
<dbReference type="Proteomes" id="UP000008641">
    <property type="component" value="Chromosome"/>
</dbReference>
<dbReference type="AlphaFoldDB" id="F0NZS5"/>
<proteinExistence type="predicted"/>
<keyword evidence="3" id="KW-1185">Reference proteome</keyword>
<dbReference type="KEGG" id="wvi:Weevi_0615"/>
<reference evidence="3" key="2">
    <citation type="journal article" date="2011" name="Stand. Genomic Sci.">
        <title>Complete genome sequence of Weeksella virosa type strain (9751T).</title>
        <authorList>
            <person name="Lang E."/>
            <person name="Teshima H."/>
            <person name="Lucas S."/>
            <person name="Lapidus A."/>
            <person name="Hammon N."/>
            <person name="Deshpande S."/>
            <person name="Nolan M."/>
            <person name="Cheng J."/>
            <person name="Pitluck S."/>
            <person name="Liolios K."/>
            <person name="Pagani I."/>
            <person name="Mikhailova N."/>
            <person name="Ivanova N."/>
            <person name="Mavromatis K."/>
            <person name="Pati A."/>
            <person name="Tapia R."/>
            <person name="Han C."/>
            <person name="Goodwin L."/>
            <person name="Chen A."/>
            <person name="Palaniappan K."/>
            <person name="Land M."/>
            <person name="Hauser L."/>
            <person name="Chang Y."/>
            <person name="Jeffries C."/>
            <person name="Brambilla E."/>
            <person name="Kopitz M."/>
            <person name="Rohde M."/>
            <person name="Goker M."/>
            <person name="Tindall B."/>
            <person name="Detter J."/>
            <person name="Woyke T."/>
            <person name="Bristow J."/>
            <person name="Eisen J."/>
            <person name="Markowitz V."/>
            <person name="Hugenholtz P."/>
            <person name="Klenk H."/>
            <person name="Kyrpides N."/>
        </authorList>
    </citation>
    <scope>NUCLEOTIDE SEQUENCE [LARGE SCALE GENOMIC DNA]</scope>
    <source>
        <strain evidence="3">ATCC 43766 / DSM 16922 / JCM 21250 / NBRC 16016 / NCTC 11634 / CL345/78</strain>
    </source>
</reference>
<keyword evidence="2" id="KW-0808">Transferase</keyword>
<name>F0NZS5_WEEVC</name>
<dbReference type="HOGENOM" id="CLU_025996_4_4_10"/>
<dbReference type="Pfam" id="PF00535">
    <property type="entry name" value="Glycos_transf_2"/>
    <property type="match status" value="1"/>
</dbReference>
<dbReference type="SUPFAM" id="SSF53448">
    <property type="entry name" value="Nucleotide-diphospho-sugar transferases"/>
    <property type="match status" value="1"/>
</dbReference>
<dbReference type="PANTHER" id="PTHR22916:SF3">
    <property type="entry name" value="UDP-GLCNAC:BETAGAL BETA-1,3-N-ACETYLGLUCOSAMINYLTRANSFERASE-LIKE PROTEIN 1"/>
    <property type="match status" value="1"/>
</dbReference>
<dbReference type="PANTHER" id="PTHR22916">
    <property type="entry name" value="GLYCOSYLTRANSFERASE"/>
    <property type="match status" value="1"/>
</dbReference>
<gene>
    <name evidence="2" type="ordered locus">Weevi_0615</name>
</gene>
<dbReference type="InterPro" id="IPR029044">
    <property type="entry name" value="Nucleotide-diphossugar_trans"/>
</dbReference>
<dbReference type="Gene3D" id="3.90.550.10">
    <property type="entry name" value="Spore Coat Polysaccharide Biosynthesis Protein SpsA, Chain A"/>
    <property type="match status" value="1"/>
</dbReference>
<feature type="domain" description="Glycosyltransferase 2-like" evidence="1">
    <location>
        <begin position="9"/>
        <end position="180"/>
    </location>
</feature>
<evidence type="ECO:0000313" key="2">
    <source>
        <dbReference type="EMBL" id="ADX67334.1"/>
    </source>
</evidence>
<dbReference type="GO" id="GO:0016758">
    <property type="term" value="F:hexosyltransferase activity"/>
    <property type="evidence" value="ECO:0007669"/>
    <property type="project" value="UniProtKB-ARBA"/>
</dbReference>
<evidence type="ECO:0000259" key="1">
    <source>
        <dbReference type="Pfam" id="PF00535"/>
    </source>
</evidence>
<evidence type="ECO:0000313" key="3">
    <source>
        <dbReference type="Proteomes" id="UP000008641"/>
    </source>
</evidence>
<organism evidence="2 3">
    <name type="scientific">Weeksella virosa (strain ATCC 43766 / DSM 16922 / JCM 21250 / CCUG 30538 / CDC 9751 / IAM 14551 / NBRC 16016 / NCTC 11634 / CL345/78)</name>
    <dbReference type="NCBI Taxonomy" id="865938"/>
    <lineage>
        <taxon>Bacteria</taxon>
        <taxon>Pseudomonadati</taxon>
        <taxon>Bacteroidota</taxon>
        <taxon>Flavobacteriia</taxon>
        <taxon>Flavobacteriales</taxon>
        <taxon>Weeksellaceae</taxon>
        <taxon>Weeksella</taxon>
    </lineage>
</organism>
<protein>
    <submittedName>
        <fullName evidence="2">Glycosyl transferase family 2</fullName>
    </submittedName>
</protein>
<accession>F0NZS5</accession>
<dbReference type="InterPro" id="IPR001173">
    <property type="entry name" value="Glyco_trans_2-like"/>
</dbReference>